<dbReference type="EMBL" id="PYXZ01000015">
    <property type="protein sequence ID" value="PUA78932.1"/>
    <property type="molecule type" value="Genomic_DNA"/>
</dbReference>
<sequence length="401" mass="43947">MADLFTHIRLTTIVAPDAQVPDVISAAFEAVRELGFDDDPDARPFADASVHLAQRDPAITHRVKFPSVWLRFDYDDLLAKGEAPTIARDPAADPGFAAAFDLHSGMLMLEVYFGPLAGCLSPYVWCLLLPRNHGVVVLDLGTALAGTRSEIGELLQTLPTYGSDRVSVRPRLNPRACDGAVSWWTGRLDALFGVLTDPAVFSDRGGNYLATAHLHALLTTEQLFQRVVSIQGAARDTQASRVLLFSVLDTLQRLTGRPIETHCSAEYARRTLDRLEQALPPSTHELLLWGPERAVAALTEVQNGFFLRTLASDEIRIRNDDGSERRMNLDVAAAHYLKVLRDATHGHGSNKDNAKGKTNSLLAQHDGRIPHEIAGLGFLYLLDVLANTENLRRVLSSHASA</sequence>
<proteinExistence type="predicted"/>
<evidence type="ECO:0000313" key="2">
    <source>
        <dbReference type="Proteomes" id="UP000244867"/>
    </source>
</evidence>
<gene>
    <name evidence="1" type="ORF">C7S10_21765</name>
</gene>
<protein>
    <submittedName>
        <fullName evidence="1">Uncharacterized protein</fullName>
    </submittedName>
</protein>
<keyword evidence="2" id="KW-1185">Reference proteome</keyword>
<name>A0A2R7YRC0_9ACTN</name>
<organism evidence="1 2">
    <name type="scientific">Nocardioides currus</name>
    <dbReference type="NCBI Taxonomy" id="2133958"/>
    <lineage>
        <taxon>Bacteria</taxon>
        <taxon>Bacillati</taxon>
        <taxon>Actinomycetota</taxon>
        <taxon>Actinomycetes</taxon>
        <taxon>Propionibacteriales</taxon>
        <taxon>Nocardioidaceae</taxon>
        <taxon>Nocardioides</taxon>
    </lineage>
</organism>
<dbReference type="Proteomes" id="UP000244867">
    <property type="component" value="Unassembled WGS sequence"/>
</dbReference>
<evidence type="ECO:0000313" key="1">
    <source>
        <dbReference type="EMBL" id="PUA78932.1"/>
    </source>
</evidence>
<accession>A0A2R7YRC0</accession>
<comment type="caution">
    <text evidence="1">The sequence shown here is derived from an EMBL/GenBank/DDBJ whole genome shotgun (WGS) entry which is preliminary data.</text>
</comment>
<dbReference type="AlphaFoldDB" id="A0A2R7YRC0"/>
<reference evidence="1 2" key="1">
    <citation type="submission" date="2018-03" db="EMBL/GenBank/DDBJ databases">
        <authorList>
            <person name="Keele B.F."/>
        </authorList>
    </citation>
    <scope>NUCLEOTIDE SEQUENCE [LARGE SCALE GENOMIC DNA]</scope>
    <source>
        <strain evidence="1 2">IB-3</strain>
    </source>
</reference>